<reference evidence="1 2" key="1">
    <citation type="submission" date="2022-03" db="EMBL/GenBank/DDBJ databases">
        <title>Agromyces sp. isolated from the gut of P. brevitarsis seulensis larvae.</title>
        <authorList>
            <person name="Won M."/>
            <person name="Kwon S.-W."/>
        </authorList>
    </citation>
    <scope>NUCLEOTIDE SEQUENCE [LARGE SCALE GENOMIC DNA]</scope>
    <source>
        <strain evidence="1 2">KACC 16215</strain>
    </source>
</reference>
<gene>
    <name evidence="1" type="ORF">MTP13_04230</name>
</gene>
<protein>
    <submittedName>
        <fullName evidence="1">Peptidoglycan-binding protein</fullName>
    </submittedName>
</protein>
<accession>A0ABY4B1V0</accession>
<keyword evidence="2" id="KW-1185">Reference proteome</keyword>
<organism evidence="1 2">
    <name type="scientific">Agromyces soli</name>
    <dbReference type="NCBI Taxonomy" id="659012"/>
    <lineage>
        <taxon>Bacteria</taxon>
        <taxon>Bacillati</taxon>
        <taxon>Actinomycetota</taxon>
        <taxon>Actinomycetes</taxon>
        <taxon>Micrococcales</taxon>
        <taxon>Microbacteriaceae</taxon>
        <taxon>Agromyces</taxon>
    </lineage>
</organism>
<evidence type="ECO:0000313" key="1">
    <source>
        <dbReference type="EMBL" id="UOE27000.1"/>
    </source>
</evidence>
<dbReference type="Proteomes" id="UP000831304">
    <property type="component" value="Chromosome"/>
</dbReference>
<dbReference type="EMBL" id="CP094533">
    <property type="protein sequence ID" value="UOE27000.1"/>
    <property type="molecule type" value="Genomic_DNA"/>
</dbReference>
<dbReference type="Gene3D" id="1.10.101.10">
    <property type="entry name" value="PGBD-like superfamily/PGBD"/>
    <property type="match status" value="1"/>
</dbReference>
<proteinExistence type="predicted"/>
<name>A0ABY4B1V0_9MICO</name>
<sequence>MTTREFFDERAVAVSVEPADDLAVLSATAGVVTMLDCERGSTLDSGSVPIAIDGRPLLVVATATPPWRDLEPGDEGPDVRALQQELHRLGFPIVVDGSLGAASIAALEVLRTGVDTGARQIRASDLLWSPAPSVAIGACGAVLGAPIEVGSTLFSAPGRSGSATIAEYPSDLLPGDRAIVVDGTSFALAPDGRIVDVNAVAALEVAARGRADDPGEVAGTVTVPLVLREPVTVGAIPPGALYDLGAGEGCVITEGRPLRVRTIASQLGEAFITPIDGRLPASVQIAPRGDRAC</sequence>
<evidence type="ECO:0000313" key="2">
    <source>
        <dbReference type="Proteomes" id="UP000831304"/>
    </source>
</evidence>
<dbReference type="InterPro" id="IPR036366">
    <property type="entry name" value="PGBDSf"/>
</dbReference>
<dbReference type="InterPro" id="IPR036365">
    <property type="entry name" value="PGBD-like_sf"/>
</dbReference>
<dbReference type="RefSeq" id="WP_243569855.1">
    <property type="nucleotide sequence ID" value="NZ_BAAARD010000011.1"/>
</dbReference>
<dbReference type="SUPFAM" id="SSF47090">
    <property type="entry name" value="PGBD-like"/>
    <property type="match status" value="1"/>
</dbReference>